<protein>
    <submittedName>
        <fullName evidence="2">Uncharacterized protein</fullName>
    </submittedName>
</protein>
<accession>A0A2T7PNK3</accession>
<organism evidence="2 3">
    <name type="scientific">Pomacea canaliculata</name>
    <name type="common">Golden apple snail</name>
    <dbReference type="NCBI Taxonomy" id="400727"/>
    <lineage>
        <taxon>Eukaryota</taxon>
        <taxon>Metazoa</taxon>
        <taxon>Spiralia</taxon>
        <taxon>Lophotrochozoa</taxon>
        <taxon>Mollusca</taxon>
        <taxon>Gastropoda</taxon>
        <taxon>Caenogastropoda</taxon>
        <taxon>Architaenioglossa</taxon>
        <taxon>Ampullarioidea</taxon>
        <taxon>Ampullariidae</taxon>
        <taxon>Pomacea</taxon>
    </lineage>
</organism>
<comment type="caution">
    <text evidence="2">The sequence shown here is derived from an EMBL/GenBank/DDBJ whole genome shotgun (WGS) entry which is preliminary data.</text>
</comment>
<proteinExistence type="predicted"/>
<dbReference type="EMBL" id="PZQS01000003">
    <property type="protein sequence ID" value="PVD34982.1"/>
    <property type="molecule type" value="Genomic_DNA"/>
</dbReference>
<feature type="region of interest" description="Disordered" evidence="1">
    <location>
        <begin position="1"/>
        <end position="48"/>
    </location>
</feature>
<dbReference type="Proteomes" id="UP000245119">
    <property type="component" value="Linkage Group LG3"/>
</dbReference>
<name>A0A2T7PNK3_POMCA</name>
<evidence type="ECO:0000313" key="2">
    <source>
        <dbReference type="EMBL" id="PVD34982.1"/>
    </source>
</evidence>
<gene>
    <name evidence="2" type="ORF">C0Q70_06263</name>
</gene>
<dbReference type="AlphaFoldDB" id="A0A2T7PNK3"/>
<feature type="compositionally biased region" description="Basic and acidic residues" evidence="1">
    <location>
        <begin position="36"/>
        <end position="48"/>
    </location>
</feature>
<evidence type="ECO:0000256" key="1">
    <source>
        <dbReference type="SAM" id="MobiDB-lite"/>
    </source>
</evidence>
<keyword evidence="3" id="KW-1185">Reference proteome</keyword>
<reference evidence="2 3" key="1">
    <citation type="submission" date="2018-04" db="EMBL/GenBank/DDBJ databases">
        <title>The genome of golden apple snail Pomacea canaliculata provides insight into stress tolerance and invasive adaptation.</title>
        <authorList>
            <person name="Liu C."/>
            <person name="Liu B."/>
            <person name="Ren Y."/>
            <person name="Zhang Y."/>
            <person name="Wang H."/>
            <person name="Li S."/>
            <person name="Jiang F."/>
            <person name="Yin L."/>
            <person name="Zhang G."/>
            <person name="Qian W."/>
            <person name="Fan W."/>
        </authorList>
    </citation>
    <scope>NUCLEOTIDE SEQUENCE [LARGE SCALE GENOMIC DNA]</scope>
    <source>
        <strain evidence="2">SZHN2017</strain>
        <tissue evidence="2">Muscle</tissue>
    </source>
</reference>
<evidence type="ECO:0000313" key="3">
    <source>
        <dbReference type="Proteomes" id="UP000245119"/>
    </source>
</evidence>
<sequence length="123" mass="13487">MAREKTRSAVGKNNSGQLLGAERWRQETGARGAEMMGDREGKVRGKQDRNRVHVVDVRRQGVSPPSRSRCNDLRNPSSAVTAACYPVGITRRAAADLMVSSAADYGLAARKRPQEIPSYFPCN</sequence>